<evidence type="ECO:0000256" key="1">
    <source>
        <dbReference type="SAM" id="Coils"/>
    </source>
</evidence>
<feature type="compositionally biased region" description="Basic residues" evidence="2">
    <location>
        <begin position="142"/>
        <end position="166"/>
    </location>
</feature>
<evidence type="ECO:0000256" key="2">
    <source>
        <dbReference type="SAM" id="MobiDB-lite"/>
    </source>
</evidence>
<gene>
    <name evidence="3" type="ORF">GGI25_001482</name>
</gene>
<feature type="compositionally biased region" description="Basic and acidic residues" evidence="2">
    <location>
        <begin position="43"/>
        <end position="56"/>
    </location>
</feature>
<proteinExistence type="predicted"/>
<dbReference type="OrthoDB" id="10249039at2759"/>
<comment type="caution">
    <text evidence="3">The sequence shown here is derived from an EMBL/GenBank/DDBJ whole genome shotgun (WGS) entry which is preliminary data.</text>
</comment>
<feature type="coiled-coil region" evidence="1">
    <location>
        <begin position="276"/>
        <end position="310"/>
    </location>
</feature>
<sequence>MMVTNQLPSPNRKGLKGNDHGFVFKRGPLPLKKLMVRAIKPNENSETKSEQARADVPRAMQTPKSKKRRVDSALAFPEPKRRLTQPPLNVEAMQELSVPLRKPQPTPLISRTRVAASPLRTPAQRQNGFVVGRRADSSATRPRAKSNRKSTLGSRRRSTFSMRGKRASSIGGGFSAIPHESVDSCDFYRHISPELPEPIRLRQLLAWCARRTAVPSTWPELPAHVQTLLQDALKEATDDIHSAFERGEIATSWYHRPIESEPNACEQTELLPHPENKANEELKEKLTRRIAVLQTEHDEWVRELKRAGAEHARVFDRLPKTVQQLVLPNLAVSPLETPDPAGVRIEPISRALNSIDWTPAITDANEQQAAVRYIEESLAGTIDTELESSEEQIELAISELQVRLDAFHLDMHQSSQSHVVAKEMADRYLADLSFAFAQRRSRAIAIATRDTRCRMEQAQKPGDSSDDLADPTRDLLRTLAATLS</sequence>
<organism evidence="3 4">
    <name type="scientific">Coemansia spiralis</name>
    <dbReference type="NCBI Taxonomy" id="417178"/>
    <lineage>
        <taxon>Eukaryota</taxon>
        <taxon>Fungi</taxon>
        <taxon>Fungi incertae sedis</taxon>
        <taxon>Zoopagomycota</taxon>
        <taxon>Kickxellomycotina</taxon>
        <taxon>Kickxellomycetes</taxon>
        <taxon>Kickxellales</taxon>
        <taxon>Kickxellaceae</taxon>
        <taxon>Coemansia</taxon>
    </lineage>
</organism>
<dbReference type="GO" id="GO:0000444">
    <property type="term" value="C:MIS12/MIND type complex"/>
    <property type="evidence" value="ECO:0007669"/>
    <property type="project" value="InterPro"/>
</dbReference>
<evidence type="ECO:0000313" key="4">
    <source>
        <dbReference type="Proteomes" id="UP001151518"/>
    </source>
</evidence>
<protein>
    <recommendedName>
        <fullName evidence="5">Kinetochore protein mis13</fullName>
    </recommendedName>
</protein>
<dbReference type="InterPro" id="IPR013218">
    <property type="entry name" value="Dsn1/Mis13"/>
</dbReference>
<reference evidence="3" key="1">
    <citation type="submission" date="2022-07" db="EMBL/GenBank/DDBJ databases">
        <title>Phylogenomic reconstructions and comparative analyses of Kickxellomycotina fungi.</title>
        <authorList>
            <person name="Reynolds N.K."/>
            <person name="Stajich J.E."/>
            <person name="Barry K."/>
            <person name="Grigoriev I.V."/>
            <person name="Crous P."/>
            <person name="Smith M.E."/>
        </authorList>
    </citation>
    <scope>NUCLEOTIDE SEQUENCE</scope>
    <source>
        <strain evidence="3">NRRL 3115</strain>
    </source>
</reference>
<evidence type="ECO:0000313" key="3">
    <source>
        <dbReference type="EMBL" id="KAJ2679559.1"/>
    </source>
</evidence>
<dbReference type="Proteomes" id="UP001151518">
    <property type="component" value="Unassembled WGS sequence"/>
</dbReference>
<feature type="region of interest" description="Disordered" evidence="2">
    <location>
        <begin position="133"/>
        <end position="172"/>
    </location>
</feature>
<dbReference type="GO" id="GO:0007059">
    <property type="term" value="P:chromosome segregation"/>
    <property type="evidence" value="ECO:0007669"/>
    <property type="project" value="InterPro"/>
</dbReference>
<feature type="region of interest" description="Disordered" evidence="2">
    <location>
        <begin position="41"/>
        <end position="87"/>
    </location>
</feature>
<dbReference type="Pfam" id="PF08202">
    <property type="entry name" value="MIS13"/>
    <property type="match status" value="1"/>
</dbReference>
<accession>A0A9W8GAH4</accession>
<feature type="region of interest" description="Disordered" evidence="2">
    <location>
        <begin position="1"/>
        <end position="21"/>
    </location>
</feature>
<dbReference type="EMBL" id="JANBTW010000011">
    <property type="protein sequence ID" value="KAJ2679559.1"/>
    <property type="molecule type" value="Genomic_DNA"/>
</dbReference>
<evidence type="ECO:0008006" key="5">
    <source>
        <dbReference type="Google" id="ProtNLM"/>
    </source>
</evidence>
<dbReference type="GO" id="GO:0051301">
    <property type="term" value="P:cell division"/>
    <property type="evidence" value="ECO:0007669"/>
    <property type="project" value="InterPro"/>
</dbReference>
<name>A0A9W8GAH4_9FUNG</name>
<dbReference type="PANTHER" id="PTHR14778:SF2">
    <property type="entry name" value="KINETOCHORE-ASSOCIATED PROTEIN DSN1 HOMOLOG"/>
    <property type="match status" value="1"/>
</dbReference>
<dbReference type="PANTHER" id="PTHR14778">
    <property type="entry name" value="KINETOCHORE-ASSOCIATED PROTEIN DSN1 HOMOLOG"/>
    <property type="match status" value="1"/>
</dbReference>
<keyword evidence="1" id="KW-0175">Coiled coil</keyword>
<dbReference type="AlphaFoldDB" id="A0A9W8GAH4"/>